<organism evidence="2 3">
    <name type="scientific">Leishmania donovani</name>
    <dbReference type="NCBI Taxonomy" id="5661"/>
    <lineage>
        <taxon>Eukaryota</taxon>
        <taxon>Discoba</taxon>
        <taxon>Euglenozoa</taxon>
        <taxon>Kinetoplastea</taxon>
        <taxon>Metakinetoplastina</taxon>
        <taxon>Trypanosomatida</taxon>
        <taxon>Trypanosomatidae</taxon>
        <taxon>Leishmaniinae</taxon>
        <taxon>Leishmania</taxon>
    </lineage>
</organism>
<dbReference type="Proteomes" id="UP000318821">
    <property type="component" value="Unassembled WGS sequence"/>
</dbReference>
<evidence type="ECO:0000313" key="3">
    <source>
        <dbReference type="Proteomes" id="UP000318821"/>
    </source>
</evidence>
<gene>
    <name evidence="2" type="ORF">CGC20_33560</name>
</gene>
<dbReference type="EMBL" id="RHLD01000003">
    <property type="protein sequence ID" value="TPP47057.1"/>
    <property type="molecule type" value="Genomic_DNA"/>
</dbReference>
<evidence type="ECO:0000313" key="2">
    <source>
        <dbReference type="EMBL" id="TPP47057.1"/>
    </source>
</evidence>
<dbReference type="AlphaFoldDB" id="A0A504XPP2"/>
<protein>
    <submittedName>
        <fullName evidence="2">Uncharacterized protein</fullName>
    </submittedName>
</protein>
<sequence length="208" mass="21955">MAQPCSSGTSRPAAALGHASSVHLSSFLGYVLRDRRQADPAGLHALIQAGHLRGRGIPQCGAATLHIGVCGGSTVQPGVAPSCFRHLRHISPPGPMQEMPHRPFAARARGARVFGAGACLRATLLPGWLAVSIWQFRSCHQEAQGYPHGASGVVGGTPSAPHAVTSSHPPLQEPTVQTPARAQLGKHRRLPSRELNILVRWCRTVAAK</sequence>
<evidence type="ECO:0000256" key="1">
    <source>
        <dbReference type="SAM" id="MobiDB-lite"/>
    </source>
</evidence>
<feature type="region of interest" description="Disordered" evidence="1">
    <location>
        <begin position="155"/>
        <end position="186"/>
    </location>
</feature>
<proteinExistence type="predicted"/>
<reference evidence="3" key="1">
    <citation type="submission" date="2019-02" db="EMBL/GenBank/DDBJ databases">
        <title>FDA dAtabase for Regulatory Grade micrObial Sequences (FDA-ARGOS): Supporting development and validation of Infectious Disease Dx tests.</title>
        <authorList>
            <person name="Duncan R."/>
            <person name="Fisher C."/>
            <person name="Tallon L."/>
            <person name="Sadzewicz L."/>
            <person name="Sengamalay N."/>
            <person name="Ott S."/>
            <person name="Godinez A."/>
            <person name="Nagaraj S."/>
            <person name="Vavikolanu K."/>
            <person name="Vyas G."/>
            <person name="Nadendla S."/>
            <person name="Aluvathingal J."/>
            <person name="Sichtig H."/>
        </authorList>
    </citation>
    <scope>NUCLEOTIDE SEQUENCE [LARGE SCALE GENOMIC DNA]</scope>
    <source>
        <strain evidence="3">FDAARGOS_360</strain>
    </source>
</reference>
<name>A0A504XPP2_LEIDO</name>
<feature type="compositionally biased region" description="Polar residues" evidence="1">
    <location>
        <begin position="164"/>
        <end position="180"/>
    </location>
</feature>
<accession>A0A504XPP2</accession>
<comment type="caution">
    <text evidence="2">The sequence shown here is derived from an EMBL/GenBank/DDBJ whole genome shotgun (WGS) entry which is preliminary data.</text>
</comment>